<dbReference type="KEGG" id="fiy:BN1229_v1_0393"/>
<reference evidence="3" key="1">
    <citation type="submission" date="2015-02" db="EMBL/GenBank/DDBJ databases">
        <authorList>
            <person name="Chooi Y.-H."/>
        </authorList>
    </citation>
    <scope>NUCLEOTIDE SEQUENCE [LARGE SCALE GENOMIC DNA]</scope>
    <source>
        <strain evidence="3">strain Y</strain>
    </source>
</reference>
<dbReference type="KEGG" id="fil:BN1229_v1_0388"/>
<dbReference type="EMBL" id="LN829119">
    <property type="protein sequence ID" value="CPR15519.1"/>
    <property type="molecule type" value="Genomic_DNA"/>
</dbReference>
<gene>
    <name evidence="2" type="ORF">YBN1229_v1_0393</name>
</gene>
<evidence type="ECO:0000256" key="1">
    <source>
        <dbReference type="SAM" id="Phobius"/>
    </source>
</evidence>
<dbReference type="Gene3D" id="1.20.5.160">
    <property type="entry name" value="Bacterial aa3 type cytochrome c oxidase subunit IV"/>
    <property type="match status" value="1"/>
</dbReference>
<dbReference type="SUPFAM" id="SSF81469">
    <property type="entry name" value="Bacterial aa3 type cytochrome c oxidase subunit IV"/>
    <property type="match status" value="1"/>
</dbReference>
<feature type="transmembrane region" description="Helical" evidence="1">
    <location>
        <begin position="24"/>
        <end position="45"/>
    </location>
</feature>
<keyword evidence="1" id="KW-1133">Transmembrane helix</keyword>
<keyword evidence="1" id="KW-0812">Transmembrane</keyword>
<dbReference type="InterPro" id="IPR036596">
    <property type="entry name" value="Cyt-C_aa3_sf"/>
</dbReference>
<dbReference type="AlphaFoldDB" id="A0A0D6JAB4"/>
<keyword evidence="1" id="KW-0472">Membrane</keyword>
<proteinExistence type="predicted"/>
<accession>A0A0D6JAB4</accession>
<evidence type="ECO:0000313" key="3">
    <source>
        <dbReference type="Proteomes" id="UP000033187"/>
    </source>
</evidence>
<organism evidence="2 3">
    <name type="scientific">Candidatus Filomicrobium marinum</name>
    <dbReference type="NCBI Taxonomy" id="1608628"/>
    <lineage>
        <taxon>Bacteria</taxon>
        <taxon>Pseudomonadati</taxon>
        <taxon>Pseudomonadota</taxon>
        <taxon>Alphaproteobacteria</taxon>
        <taxon>Hyphomicrobiales</taxon>
        <taxon>Hyphomicrobiaceae</taxon>
        <taxon>Filomicrobium</taxon>
    </lineage>
</organism>
<evidence type="ECO:0000313" key="2">
    <source>
        <dbReference type="EMBL" id="CPR15519.1"/>
    </source>
</evidence>
<sequence>MTAQTTETFTESDYADHVRTYRSFVKGIATAAGLILLTLIILAYATM</sequence>
<dbReference type="Proteomes" id="UP000033187">
    <property type="component" value="Chromosome 1"/>
</dbReference>
<name>A0A0D6JAB4_9HYPH</name>
<keyword evidence="3" id="KW-1185">Reference proteome</keyword>
<protein>
    <submittedName>
        <fullName evidence="2">Uncharacterized protein</fullName>
    </submittedName>
</protein>